<comment type="caution">
    <text evidence="3">The sequence shown here is derived from an EMBL/GenBank/DDBJ whole genome shotgun (WGS) entry which is preliminary data.</text>
</comment>
<gene>
    <name evidence="3" type="ORF">M2152_001862</name>
</gene>
<evidence type="ECO:0000313" key="3">
    <source>
        <dbReference type="EMBL" id="MDH6181680.1"/>
    </source>
</evidence>
<protein>
    <recommendedName>
        <fullName evidence="2">SGNH hydrolase-type esterase domain-containing protein</fullName>
    </recommendedName>
</protein>
<evidence type="ECO:0000259" key="2">
    <source>
        <dbReference type="Pfam" id="PF13472"/>
    </source>
</evidence>
<evidence type="ECO:0000256" key="1">
    <source>
        <dbReference type="SAM" id="Phobius"/>
    </source>
</evidence>
<feature type="transmembrane region" description="Helical" evidence="1">
    <location>
        <begin position="21"/>
        <end position="41"/>
    </location>
</feature>
<dbReference type="EMBL" id="JARXVQ010000001">
    <property type="protein sequence ID" value="MDH6181680.1"/>
    <property type="molecule type" value="Genomic_DNA"/>
</dbReference>
<feature type="domain" description="SGNH hydrolase-type esterase" evidence="2">
    <location>
        <begin position="253"/>
        <end position="406"/>
    </location>
</feature>
<proteinExistence type="predicted"/>
<keyword evidence="4" id="KW-1185">Reference proteome</keyword>
<evidence type="ECO:0000313" key="4">
    <source>
        <dbReference type="Proteomes" id="UP001160142"/>
    </source>
</evidence>
<keyword evidence="1" id="KW-0472">Membrane</keyword>
<dbReference type="InterPro" id="IPR013830">
    <property type="entry name" value="SGNH_hydro"/>
</dbReference>
<dbReference type="Gene3D" id="3.40.50.1110">
    <property type="entry name" value="SGNH hydrolase"/>
    <property type="match status" value="1"/>
</dbReference>
<sequence length="418" mass="43975">MTPSRGTYDGGMSGGHRTRRALRVVIALCAVTLLAGCFPSVSDVVDTSGAPADGAIVDYSFGHTIGVAEQFADAPIDALQRLPLELAATPTSLRVHIRNWNYLSDEPVQGSLTVTDVWLGQQAADGPGYATAPAHLAAGGTIVDGATYTTPWVSADELDLEAGVPQLLSIGLRSDAGTALAVTGGVAWVDFFGSSGLGGRTDAIGQFTGSFSLLDVWVEYTVDEDTPRLVVLGHSLNSPGNIDPAAHPHEGEKDSWPQLWAQANGGAASTLSASGSWLLSYPVESPKWTTFEGMTPDFVTLWAASNDIASAQPIEAVRVAFLTMLDRARALWPEAKIVAFTEPPRGNTSELDAVRVEWNEWLLSNEVGLFAVVDVATPLADPGDPLVLRPELTSDGSHLSLAGHELVASLFADAVTPH</sequence>
<reference evidence="3 4" key="1">
    <citation type="submission" date="2023-04" db="EMBL/GenBank/DDBJ databases">
        <title>Genome Encyclopedia of Bacteria and Archaea VI: Functional Genomics of Type Strains.</title>
        <authorList>
            <person name="Whitman W."/>
        </authorList>
    </citation>
    <scope>NUCLEOTIDE SEQUENCE [LARGE SCALE GENOMIC DNA]</scope>
    <source>
        <strain evidence="3 4">SG_E_30_P1</strain>
    </source>
</reference>
<dbReference type="InterPro" id="IPR036514">
    <property type="entry name" value="SGNH_hydro_sf"/>
</dbReference>
<accession>A0ABT6KNV2</accession>
<dbReference type="SUPFAM" id="SSF52266">
    <property type="entry name" value="SGNH hydrolase"/>
    <property type="match status" value="1"/>
</dbReference>
<organism evidence="3 4">
    <name type="scientific">Antiquaquibacter oligotrophicus</name>
    <dbReference type="NCBI Taxonomy" id="2880260"/>
    <lineage>
        <taxon>Bacteria</taxon>
        <taxon>Bacillati</taxon>
        <taxon>Actinomycetota</taxon>
        <taxon>Actinomycetes</taxon>
        <taxon>Micrococcales</taxon>
        <taxon>Microbacteriaceae</taxon>
        <taxon>Antiquaquibacter</taxon>
    </lineage>
</organism>
<keyword evidence="1" id="KW-0812">Transmembrane</keyword>
<dbReference type="Pfam" id="PF13472">
    <property type="entry name" value="Lipase_GDSL_2"/>
    <property type="match status" value="1"/>
</dbReference>
<name>A0ABT6KNV2_9MICO</name>
<keyword evidence="1" id="KW-1133">Transmembrane helix</keyword>
<dbReference type="Proteomes" id="UP001160142">
    <property type="component" value="Unassembled WGS sequence"/>
</dbReference>